<evidence type="ECO:0000313" key="2">
    <source>
        <dbReference type="EMBL" id="OZU90126.1"/>
    </source>
</evidence>
<dbReference type="EMBL" id="NPMS01000001">
    <property type="protein sequence ID" value="OZU90126.1"/>
    <property type="molecule type" value="Genomic_DNA"/>
</dbReference>
<protein>
    <submittedName>
        <fullName evidence="2">Uncharacterized protein</fullName>
    </submittedName>
</protein>
<name>A0A265NFR9_9BACI</name>
<evidence type="ECO:0000313" key="3">
    <source>
        <dbReference type="Proteomes" id="UP000216498"/>
    </source>
</evidence>
<keyword evidence="1" id="KW-0812">Transmembrane</keyword>
<keyword evidence="3" id="KW-1185">Reference proteome</keyword>
<reference evidence="2 3" key="1">
    <citation type="submission" date="2017-08" db="EMBL/GenBank/DDBJ databases">
        <title>Virgibacillus indicus sp. nov. and Virgibacillus profoundi sp. nov, two moderately halophilic bacteria isolated from marine sediment by using the Microfluidic Streak Plate.</title>
        <authorList>
            <person name="Xu B."/>
            <person name="Hu B."/>
            <person name="Wang J."/>
            <person name="Zhu Y."/>
            <person name="Huang L."/>
            <person name="Du W."/>
            <person name="Huang Y."/>
        </authorList>
    </citation>
    <scope>NUCLEOTIDE SEQUENCE [LARGE SCALE GENOMIC DNA]</scope>
    <source>
        <strain evidence="2 3">IO3-P2-C2</strain>
    </source>
</reference>
<sequence length="87" mass="9714">MEYVKRVLTSVFIGIFLYVQFGAIIVSGADSNQPKEAFSAEENIGIIPLMWTIAIVGGSIAITLSYVSWRKYKGEQKKKAEKDKLID</sequence>
<dbReference type="Proteomes" id="UP000216498">
    <property type="component" value="Unassembled WGS sequence"/>
</dbReference>
<proteinExistence type="predicted"/>
<keyword evidence="1" id="KW-1133">Transmembrane helix</keyword>
<evidence type="ECO:0000256" key="1">
    <source>
        <dbReference type="SAM" id="Phobius"/>
    </source>
</evidence>
<dbReference type="InterPro" id="IPR014231">
    <property type="entry name" value="Spore_YpjB"/>
</dbReference>
<keyword evidence="1" id="KW-0472">Membrane</keyword>
<feature type="transmembrane region" description="Helical" evidence="1">
    <location>
        <begin position="49"/>
        <end position="69"/>
    </location>
</feature>
<comment type="caution">
    <text evidence="2">The sequence shown here is derived from an EMBL/GenBank/DDBJ whole genome shotgun (WGS) entry which is preliminary data.</text>
</comment>
<gene>
    <name evidence="2" type="ORF">CIL03_03005</name>
</gene>
<organism evidence="2 3">
    <name type="scientific">Virgibacillus indicus</name>
    <dbReference type="NCBI Taxonomy" id="2024554"/>
    <lineage>
        <taxon>Bacteria</taxon>
        <taxon>Bacillati</taxon>
        <taxon>Bacillota</taxon>
        <taxon>Bacilli</taxon>
        <taxon>Bacillales</taxon>
        <taxon>Bacillaceae</taxon>
        <taxon>Virgibacillus</taxon>
    </lineage>
</organism>
<dbReference type="RefSeq" id="WP_094883723.1">
    <property type="nucleotide sequence ID" value="NZ_NPMS01000001.1"/>
</dbReference>
<dbReference type="AlphaFoldDB" id="A0A265NFR9"/>
<feature type="transmembrane region" description="Helical" evidence="1">
    <location>
        <begin position="7"/>
        <end position="29"/>
    </location>
</feature>
<accession>A0A265NFR9</accession>
<dbReference type="Pfam" id="PF09577">
    <property type="entry name" value="Spore_YpjB"/>
    <property type="match status" value="1"/>
</dbReference>